<reference evidence="2 3" key="1">
    <citation type="submission" date="2018-08" db="EMBL/GenBank/DDBJ databases">
        <title>Genomic Encyclopedia of Archaeal and Bacterial Type Strains, Phase II (KMG-II): from individual species to whole genera.</title>
        <authorList>
            <person name="Goeker M."/>
        </authorList>
    </citation>
    <scope>NUCLEOTIDE SEQUENCE [LARGE SCALE GENOMIC DNA]</scope>
    <source>
        <strain evidence="2 3">DSM 45791</strain>
    </source>
</reference>
<dbReference type="Proteomes" id="UP000256269">
    <property type="component" value="Unassembled WGS sequence"/>
</dbReference>
<keyword evidence="3" id="KW-1185">Reference proteome</keyword>
<comment type="caution">
    <text evidence="2">The sequence shown here is derived from an EMBL/GenBank/DDBJ whole genome shotgun (WGS) entry which is preliminary data.</text>
</comment>
<feature type="domain" description="SnoaL-like" evidence="1">
    <location>
        <begin position="18"/>
        <end position="121"/>
    </location>
</feature>
<accession>A0A3E0GTB1</accession>
<dbReference type="PANTHER" id="PTHR41252">
    <property type="entry name" value="BLR2505 PROTEIN"/>
    <property type="match status" value="1"/>
</dbReference>
<dbReference type="InterPro" id="IPR032710">
    <property type="entry name" value="NTF2-like_dom_sf"/>
</dbReference>
<evidence type="ECO:0000313" key="3">
    <source>
        <dbReference type="Proteomes" id="UP000256269"/>
    </source>
</evidence>
<dbReference type="InterPro" id="IPR037401">
    <property type="entry name" value="SnoaL-like"/>
</dbReference>
<dbReference type="Pfam" id="PF12680">
    <property type="entry name" value="SnoaL_2"/>
    <property type="match status" value="1"/>
</dbReference>
<dbReference type="RefSeq" id="WP_116181996.1">
    <property type="nucleotide sequence ID" value="NZ_CP144375.1"/>
</dbReference>
<name>A0A3E0GTB1_9PSEU</name>
<dbReference type="Gene3D" id="3.10.450.50">
    <property type="match status" value="1"/>
</dbReference>
<organism evidence="2 3">
    <name type="scientific">Kutzneria buriramensis</name>
    <dbReference type="NCBI Taxonomy" id="1045776"/>
    <lineage>
        <taxon>Bacteria</taxon>
        <taxon>Bacillati</taxon>
        <taxon>Actinomycetota</taxon>
        <taxon>Actinomycetes</taxon>
        <taxon>Pseudonocardiales</taxon>
        <taxon>Pseudonocardiaceae</taxon>
        <taxon>Kutzneria</taxon>
    </lineage>
</organism>
<gene>
    <name evidence="2" type="ORF">BCF44_13415</name>
</gene>
<dbReference type="SUPFAM" id="SSF54427">
    <property type="entry name" value="NTF2-like"/>
    <property type="match status" value="1"/>
</dbReference>
<dbReference type="OrthoDB" id="8451859at2"/>
<evidence type="ECO:0000313" key="2">
    <source>
        <dbReference type="EMBL" id="REH26160.1"/>
    </source>
</evidence>
<proteinExistence type="predicted"/>
<sequence length="135" mass="14856">MTTAEPGRTPAETVRLQYLASATGDMDLWRSVVAEDLEWTESAGFPLAGTYRTPDGTIDGVFAKLAEQWDDWTTHDDSYVADGERVVVLARYSARNKATGKAMQARVAHSFIVRSGRIVRMEQIVDSATVRAAMS</sequence>
<protein>
    <recommendedName>
        <fullName evidence="1">SnoaL-like domain-containing protein</fullName>
    </recommendedName>
</protein>
<dbReference type="AlphaFoldDB" id="A0A3E0GTB1"/>
<evidence type="ECO:0000259" key="1">
    <source>
        <dbReference type="Pfam" id="PF12680"/>
    </source>
</evidence>
<dbReference type="EMBL" id="QUNO01000034">
    <property type="protein sequence ID" value="REH26160.1"/>
    <property type="molecule type" value="Genomic_DNA"/>
</dbReference>
<dbReference type="PANTHER" id="PTHR41252:SF1">
    <property type="entry name" value="BLR2505 PROTEIN"/>
    <property type="match status" value="1"/>
</dbReference>